<sequence length="133" mass="13752">MLRDPVLEQPDYEPLQTAASPAVGVYIGTPSSVTAAQMARTISLLVCSVGTGLAAYDDGSQGRGIGAIREPAREDVVPGVEATWLGRPSARMEWGESGLPQTALMSVGPVQRTAAVRITSAKGSLGQLPSCTI</sequence>
<organism evidence="1 2">
    <name type="scientific">Riccia fluitans</name>
    <dbReference type="NCBI Taxonomy" id="41844"/>
    <lineage>
        <taxon>Eukaryota</taxon>
        <taxon>Viridiplantae</taxon>
        <taxon>Streptophyta</taxon>
        <taxon>Embryophyta</taxon>
        <taxon>Marchantiophyta</taxon>
        <taxon>Marchantiopsida</taxon>
        <taxon>Marchantiidae</taxon>
        <taxon>Marchantiales</taxon>
        <taxon>Ricciaceae</taxon>
        <taxon>Riccia</taxon>
    </lineage>
</organism>
<evidence type="ECO:0000313" key="1">
    <source>
        <dbReference type="EMBL" id="KAL2632189.1"/>
    </source>
</evidence>
<gene>
    <name evidence="1" type="ORF">R1flu_016875</name>
</gene>
<proteinExistence type="predicted"/>
<protein>
    <submittedName>
        <fullName evidence="1">Uncharacterized protein</fullName>
    </submittedName>
</protein>
<dbReference type="EMBL" id="JBHFFA010000004">
    <property type="protein sequence ID" value="KAL2632189.1"/>
    <property type="molecule type" value="Genomic_DNA"/>
</dbReference>
<evidence type="ECO:0000313" key="2">
    <source>
        <dbReference type="Proteomes" id="UP001605036"/>
    </source>
</evidence>
<reference evidence="1 2" key="1">
    <citation type="submission" date="2024-09" db="EMBL/GenBank/DDBJ databases">
        <title>Chromosome-scale assembly of Riccia fluitans.</title>
        <authorList>
            <person name="Paukszto L."/>
            <person name="Sawicki J."/>
            <person name="Karawczyk K."/>
            <person name="Piernik-Szablinska J."/>
            <person name="Szczecinska M."/>
            <person name="Mazdziarz M."/>
        </authorList>
    </citation>
    <scope>NUCLEOTIDE SEQUENCE [LARGE SCALE GENOMIC DNA]</scope>
    <source>
        <strain evidence="1">Rf_01</strain>
        <tissue evidence="1">Aerial parts of the thallus</tissue>
    </source>
</reference>
<dbReference type="AlphaFoldDB" id="A0ABD1YP32"/>
<name>A0ABD1YP32_9MARC</name>
<accession>A0ABD1YP32</accession>
<keyword evidence="2" id="KW-1185">Reference proteome</keyword>
<comment type="caution">
    <text evidence="1">The sequence shown here is derived from an EMBL/GenBank/DDBJ whole genome shotgun (WGS) entry which is preliminary data.</text>
</comment>
<dbReference type="Proteomes" id="UP001605036">
    <property type="component" value="Unassembled WGS sequence"/>
</dbReference>